<dbReference type="EMBL" id="PNCG01000365">
    <property type="protein sequence ID" value="TMP77264.1"/>
    <property type="molecule type" value="Genomic_DNA"/>
</dbReference>
<dbReference type="Proteomes" id="UP000305874">
    <property type="component" value="Unassembled WGS sequence"/>
</dbReference>
<accession>A0A5S3YMD8</accession>
<reference evidence="2" key="2">
    <citation type="submission" date="2019-06" db="EMBL/GenBank/DDBJ databases">
        <title>Co-occurence of chitin degradation, pigmentation and bioactivity in marine Pseudoalteromonas.</title>
        <authorList>
            <person name="Sonnenschein E.C."/>
            <person name="Bech P.K."/>
        </authorList>
    </citation>
    <scope>NUCLEOTIDE SEQUENCE [LARGE SCALE GENOMIC DNA]</scope>
    <source>
        <strain evidence="2">S2897</strain>
    </source>
</reference>
<protein>
    <submittedName>
        <fullName evidence="1">TIGR03503 family protein</fullName>
    </submittedName>
</protein>
<evidence type="ECO:0000313" key="1">
    <source>
        <dbReference type="EMBL" id="TMP77264.1"/>
    </source>
</evidence>
<feature type="non-terminal residue" evidence="1">
    <location>
        <position position="105"/>
    </location>
</feature>
<dbReference type="AlphaFoldDB" id="A0A5S3YMD8"/>
<organism evidence="1 2">
    <name type="scientific">Pseudoalteromonas ruthenica</name>
    <dbReference type="NCBI Taxonomy" id="151081"/>
    <lineage>
        <taxon>Bacteria</taxon>
        <taxon>Pseudomonadati</taxon>
        <taxon>Pseudomonadota</taxon>
        <taxon>Gammaproteobacteria</taxon>
        <taxon>Alteromonadales</taxon>
        <taxon>Pseudoalteromonadaceae</taxon>
        <taxon>Pseudoalteromonas</taxon>
    </lineage>
</organism>
<name>A0A5S3YMD8_9GAMM</name>
<reference evidence="1 2" key="1">
    <citation type="submission" date="2017-12" db="EMBL/GenBank/DDBJ databases">
        <authorList>
            <person name="Paulsen S."/>
            <person name="Gram L.K."/>
        </authorList>
    </citation>
    <scope>NUCLEOTIDE SEQUENCE [LARGE SCALE GENOMIC DNA]</scope>
    <source>
        <strain evidence="1 2">S2897</strain>
    </source>
</reference>
<sequence>MKRLIVAVLLAIIGFSAVALPSITLLQRNGKINEIPLLDNRFGIDHKVDKITLLFFRTRGAPAVVLVKPDGSKLYAPQALKNEKLDWFDESSYDLITISDPTPGP</sequence>
<evidence type="ECO:0000313" key="2">
    <source>
        <dbReference type="Proteomes" id="UP000305874"/>
    </source>
</evidence>
<comment type="caution">
    <text evidence="1">The sequence shown here is derived from an EMBL/GenBank/DDBJ whole genome shotgun (WGS) entry which is preliminary data.</text>
</comment>
<gene>
    <name evidence="1" type="ORF">CWC05_20505</name>
</gene>
<proteinExistence type="predicted"/>